<dbReference type="PIRSF" id="PIRSF029730">
    <property type="entry name" value="UCP029730"/>
    <property type="match status" value="1"/>
</dbReference>
<dbReference type="Proteomes" id="UP000633219">
    <property type="component" value="Unassembled WGS sequence"/>
</dbReference>
<proteinExistence type="predicted"/>
<name>A0A936YR64_9HYPH</name>
<dbReference type="Pfam" id="PF05013">
    <property type="entry name" value="FGase"/>
    <property type="match status" value="1"/>
</dbReference>
<keyword evidence="2" id="KW-1185">Reference proteome</keyword>
<comment type="caution">
    <text evidence="1">The sequence shown here is derived from an EMBL/GenBank/DDBJ whole genome shotgun (WGS) entry which is preliminary data.</text>
</comment>
<dbReference type="InterPro" id="IPR011227">
    <property type="entry name" value="UCP029730"/>
</dbReference>
<dbReference type="InterPro" id="IPR007709">
    <property type="entry name" value="N-FG_amidohydro"/>
</dbReference>
<dbReference type="RefSeq" id="WP_201663862.1">
    <property type="nucleotide sequence ID" value="NZ_JAEQNC010000022.1"/>
</dbReference>
<sequence>MQLLDVSEGGPVSLVNGQGKSDILLICEHASRRLPVALGALGLEPAALEAHIAWDPGALAVAELLSVALDAALIHQNYSRLAYDCNRPPEASDAMPAQSEIFTIPGNVDIDPVVRQARIDEIYTPFTDAIAETITERNTAERRTVLVTIHSFTPVYKGVARDVEVGILHDADARLADQMLEHAKRRGQFVTRRNEPYGPADGVTHTLKLHGLANGLLNVMIEVRNDLIKDEAGQRVVADFLAGVIRESLSIPA</sequence>
<evidence type="ECO:0000313" key="1">
    <source>
        <dbReference type="EMBL" id="MBL0375314.1"/>
    </source>
</evidence>
<evidence type="ECO:0000313" key="2">
    <source>
        <dbReference type="Proteomes" id="UP000633219"/>
    </source>
</evidence>
<dbReference type="Gene3D" id="3.40.630.40">
    <property type="entry name" value="Zn-dependent exopeptidases"/>
    <property type="match status" value="1"/>
</dbReference>
<dbReference type="AlphaFoldDB" id="A0A936YR64"/>
<protein>
    <submittedName>
        <fullName evidence="1">N-formylglutamate amidohydrolase</fullName>
    </submittedName>
</protein>
<accession>A0A936YR64</accession>
<dbReference type="EMBL" id="JAEQNC010000022">
    <property type="protein sequence ID" value="MBL0375314.1"/>
    <property type="molecule type" value="Genomic_DNA"/>
</dbReference>
<dbReference type="SUPFAM" id="SSF53187">
    <property type="entry name" value="Zn-dependent exopeptidases"/>
    <property type="match status" value="1"/>
</dbReference>
<organism evidence="1 2">
    <name type="scientific">Rhizobium setariae</name>
    <dbReference type="NCBI Taxonomy" id="2801340"/>
    <lineage>
        <taxon>Bacteria</taxon>
        <taxon>Pseudomonadati</taxon>
        <taxon>Pseudomonadota</taxon>
        <taxon>Alphaproteobacteria</taxon>
        <taxon>Hyphomicrobiales</taxon>
        <taxon>Rhizobiaceae</taxon>
        <taxon>Rhizobium/Agrobacterium group</taxon>
        <taxon>Rhizobium</taxon>
    </lineage>
</organism>
<reference evidence="1" key="1">
    <citation type="submission" date="2021-01" db="EMBL/GenBank/DDBJ databases">
        <title>Rhizobium sp. strain KVB221 16S ribosomal RNA gene Genome sequencing and assembly.</title>
        <authorList>
            <person name="Kang M."/>
        </authorList>
    </citation>
    <scope>NUCLEOTIDE SEQUENCE</scope>
    <source>
        <strain evidence="1">KVB221</strain>
    </source>
</reference>
<gene>
    <name evidence="1" type="ORF">JJB09_25185</name>
</gene>